<dbReference type="Pfam" id="PF13673">
    <property type="entry name" value="Acetyltransf_10"/>
    <property type="match status" value="1"/>
</dbReference>
<dbReference type="InterPro" id="IPR050680">
    <property type="entry name" value="YpeA/RimI_acetyltransf"/>
</dbReference>
<dbReference type="Gene3D" id="3.40.630.30">
    <property type="match status" value="1"/>
</dbReference>
<sequence>MIRDYNQADIEEIVRLHTLEYKAMPAEIENLKSASKILVYEDRGIKGFIHLEMSGNHCYVEMGAATSELIIPDNWYLNASKEAIENNRKVSLEEKEYNYLFFKNNEILGASMVKNAEIELLFVNIKYQRKGYGKKILEYTINRGLEQSPTSVNLNALASNEKALKLYKDLGFKVVQAQDARRLNIGGD</sequence>
<dbReference type="GO" id="GO:0016747">
    <property type="term" value="F:acyltransferase activity, transferring groups other than amino-acyl groups"/>
    <property type="evidence" value="ECO:0007669"/>
    <property type="project" value="InterPro"/>
</dbReference>
<evidence type="ECO:0000256" key="2">
    <source>
        <dbReference type="ARBA" id="ARBA00023315"/>
    </source>
</evidence>
<dbReference type="Proteomes" id="UP000724672">
    <property type="component" value="Unassembled WGS sequence"/>
</dbReference>
<dbReference type="InterPro" id="IPR016181">
    <property type="entry name" value="Acyl_CoA_acyltransferase"/>
</dbReference>
<proteinExistence type="predicted"/>
<keyword evidence="5" id="KW-1185">Reference proteome</keyword>
<reference evidence="4" key="1">
    <citation type="submission" date="2019-12" db="EMBL/GenBank/DDBJ databases">
        <title>Clostridiaceae gen. nov. sp. nov., isolated from sediment in Xinjiang, China.</title>
        <authorList>
            <person name="Zhang R."/>
        </authorList>
    </citation>
    <scope>NUCLEOTIDE SEQUENCE</scope>
    <source>
        <strain evidence="4">D2Q-11</strain>
    </source>
</reference>
<dbReference type="PANTHER" id="PTHR43420">
    <property type="entry name" value="ACETYLTRANSFERASE"/>
    <property type="match status" value="1"/>
</dbReference>
<name>A0A942UY24_9FIRM</name>
<dbReference type="SUPFAM" id="SSF55729">
    <property type="entry name" value="Acyl-CoA N-acyltransferases (Nat)"/>
    <property type="match status" value="1"/>
</dbReference>
<feature type="domain" description="N-acetyltransferase" evidence="3">
    <location>
        <begin position="60"/>
        <end position="188"/>
    </location>
</feature>
<dbReference type="RefSeq" id="WP_203365647.1">
    <property type="nucleotide sequence ID" value="NZ_WSFT01000021.1"/>
</dbReference>
<dbReference type="PROSITE" id="PS51186">
    <property type="entry name" value="GNAT"/>
    <property type="match status" value="1"/>
</dbReference>
<comment type="caution">
    <text evidence="4">The sequence shown here is derived from an EMBL/GenBank/DDBJ whole genome shotgun (WGS) entry which is preliminary data.</text>
</comment>
<dbReference type="InterPro" id="IPR000182">
    <property type="entry name" value="GNAT_dom"/>
</dbReference>
<evidence type="ECO:0000313" key="4">
    <source>
        <dbReference type="EMBL" id="MBS4537717.1"/>
    </source>
</evidence>
<keyword evidence="2" id="KW-0012">Acyltransferase</keyword>
<evidence type="ECO:0000313" key="5">
    <source>
        <dbReference type="Proteomes" id="UP000724672"/>
    </source>
</evidence>
<keyword evidence="1" id="KW-0808">Transferase</keyword>
<dbReference type="CDD" id="cd04301">
    <property type="entry name" value="NAT_SF"/>
    <property type="match status" value="1"/>
</dbReference>
<organism evidence="4 5">
    <name type="scientific">Anaeromonas frigoriresistens</name>
    <dbReference type="NCBI Taxonomy" id="2683708"/>
    <lineage>
        <taxon>Bacteria</taxon>
        <taxon>Bacillati</taxon>
        <taxon>Bacillota</taxon>
        <taxon>Tissierellia</taxon>
        <taxon>Tissierellales</taxon>
        <taxon>Thermohalobacteraceae</taxon>
        <taxon>Anaeromonas</taxon>
    </lineage>
</organism>
<accession>A0A942UY24</accession>
<evidence type="ECO:0000259" key="3">
    <source>
        <dbReference type="PROSITE" id="PS51186"/>
    </source>
</evidence>
<gene>
    <name evidence="4" type="ORF">GOQ27_04540</name>
</gene>
<dbReference type="AlphaFoldDB" id="A0A942UY24"/>
<dbReference type="EMBL" id="WSFT01000021">
    <property type="protein sequence ID" value="MBS4537717.1"/>
    <property type="molecule type" value="Genomic_DNA"/>
</dbReference>
<protein>
    <submittedName>
        <fullName evidence="4">GNAT family N-acetyltransferase</fullName>
    </submittedName>
</protein>
<evidence type="ECO:0000256" key="1">
    <source>
        <dbReference type="ARBA" id="ARBA00022679"/>
    </source>
</evidence>